<keyword evidence="2" id="KW-1185">Reference proteome</keyword>
<dbReference type="Proteomes" id="UP000036987">
    <property type="component" value="Unassembled WGS sequence"/>
</dbReference>
<protein>
    <submittedName>
        <fullName evidence="1">Uncharacterized protein</fullName>
    </submittedName>
</protein>
<evidence type="ECO:0000313" key="2">
    <source>
        <dbReference type="Proteomes" id="UP000036987"/>
    </source>
</evidence>
<dbReference type="SUPFAM" id="SSF48371">
    <property type="entry name" value="ARM repeat"/>
    <property type="match status" value="1"/>
</dbReference>
<feature type="non-terminal residue" evidence="1">
    <location>
        <position position="1"/>
    </location>
</feature>
<dbReference type="OrthoDB" id="18190at2759"/>
<dbReference type="AlphaFoldDB" id="A0A0K9P7U5"/>
<proteinExistence type="predicted"/>
<accession>A0A0K9P7U5</accession>
<dbReference type="Gene3D" id="1.25.10.10">
    <property type="entry name" value="Leucine-rich Repeat Variant"/>
    <property type="match status" value="1"/>
</dbReference>
<sequence>ICTMTRDMDSKVRIEAFTALGKVKLVSESMLLQSLSKKILVNCKGVKGAIAEYSKLSIKGSKCSLSSAAGAFIHGLEDEFHEVRTAASFSLGMLTVFSIPFTSGVINLLMDMLNDDAMIIKMQTFKILLNISQYDQLKVQEIHMPMFLGMLSDINASIRHAARKVLCTIMLPNMELFKSSIHTLLTNLKTYPQLSS</sequence>
<dbReference type="InterPro" id="IPR011989">
    <property type="entry name" value="ARM-like"/>
</dbReference>
<evidence type="ECO:0000313" key="1">
    <source>
        <dbReference type="EMBL" id="KMZ64312.1"/>
    </source>
</evidence>
<comment type="caution">
    <text evidence="1">The sequence shown here is derived from an EMBL/GenBank/DDBJ whole genome shotgun (WGS) entry which is preliminary data.</text>
</comment>
<reference evidence="2" key="1">
    <citation type="journal article" date="2016" name="Nature">
        <title>The genome of the seagrass Zostera marina reveals angiosperm adaptation to the sea.</title>
        <authorList>
            <person name="Olsen J.L."/>
            <person name="Rouze P."/>
            <person name="Verhelst B."/>
            <person name="Lin Y.-C."/>
            <person name="Bayer T."/>
            <person name="Collen J."/>
            <person name="Dattolo E."/>
            <person name="De Paoli E."/>
            <person name="Dittami S."/>
            <person name="Maumus F."/>
            <person name="Michel G."/>
            <person name="Kersting A."/>
            <person name="Lauritano C."/>
            <person name="Lohaus R."/>
            <person name="Toepel M."/>
            <person name="Tonon T."/>
            <person name="Vanneste K."/>
            <person name="Amirebrahimi M."/>
            <person name="Brakel J."/>
            <person name="Bostroem C."/>
            <person name="Chovatia M."/>
            <person name="Grimwood J."/>
            <person name="Jenkins J.W."/>
            <person name="Jueterbock A."/>
            <person name="Mraz A."/>
            <person name="Stam W.T."/>
            <person name="Tice H."/>
            <person name="Bornberg-Bauer E."/>
            <person name="Green P.J."/>
            <person name="Pearson G.A."/>
            <person name="Procaccini G."/>
            <person name="Duarte C.M."/>
            <person name="Schmutz J."/>
            <person name="Reusch T.B.H."/>
            <person name="Van de Peer Y."/>
        </authorList>
    </citation>
    <scope>NUCLEOTIDE SEQUENCE [LARGE SCALE GENOMIC DNA]</scope>
    <source>
        <strain evidence="2">cv. Finnish</strain>
    </source>
</reference>
<dbReference type="PANTHER" id="PTHR20938">
    <property type="entry name" value="INTEGRATOR COMPLEX SUBUNIT 4"/>
    <property type="match status" value="1"/>
</dbReference>
<dbReference type="InterPro" id="IPR016024">
    <property type="entry name" value="ARM-type_fold"/>
</dbReference>
<dbReference type="EMBL" id="LFYR01001167">
    <property type="protein sequence ID" value="KMZ64312.1"/>
    <property type="molecule type" value="Genomic_DNA"/>
</dbReference>
<name>A0A0K9P7U5_ZOSMR</name>
<organism evidence="1 2">
    <name type="scientific">Zostera marina</name>
    <name type="common">Eelgrass</name>
    <dbReference type="NCBI Taxonomy" id="29655"/>
    <lineage>
        <taxon>Eukaryota</taxon>
        <taxon>Viridiplantae</taxon>
        <taxon>Streptophyta</taxon>
        <taxon>Embryophyta</taxon>
        <taxon>Tracheophyta</taxon>
        <taxon>Spermatophyta</taxon>
        <taxon>Magnoliopsida</taxon>
        <taxon>Liliopsida</taxon>
        <taxon>Zosteraceae</taxon>
        <taxon>Zostera</taxon>
    </lineage>
</organism>
<dbReference type="PANTHER" id="PTHR20938:SF0">
    <property type="entry name" value="INTEGRATOR COMPLEX SUBUNIT 4"/>
    <property type="match status" value="1"/>
</dbReference>
<gene>
    <name evidence="1" type="ORF">ZOSMA_376G00190</name>
</gene>